<gene>
    <name evidence="1" type="ORF">M9H77_17612</name>
</gene>
<accession>A0ACC0B534</accession>
<dbReference type="Proteomes" id="UP001060085">
    <property type="component" value="Linkage Group LG04"/>
</dbReference>
<evidence type="ECO:0000313" key="1">
    <source>
        <dbReference type="EMBL" id="KAI5667759.1"/>
    </source>
</evidence>
<dbReference type="EMBL" id="CM044704">
    <property type="protein sequence ID" value="KAI5667759.1"/>
    <property type="molecule type" value="Genomic_DNA"/>
</dbReference>
<reference evidence="2" key="1">
    <citation type="journal article" date="2023" name="Nat. Plants">
        <title>Single-cell RNA sequencing provides a high-resolution roadmap for understanding the multicellular compartmentation of specialized metabolism.</title>
        <authorList>
            <person name="Sun S."/>
            <person name="Shen X."/>
            <person name="Li Y."/>
            <person name="Li Y."/>
            <person name="Wang S."/>
            <person name="Li R."/>
            <person name="Zhang H."/>
            <person name="Shen G."/>
            <person name="Guo B."/>
            <person name="Wei J."/>
            <person name="Xu J."/>
            <person name="St-Pierre B."/>
            <person name="Chen S."/>
            <person name="Sun C."/>
        </authorList>
    </citation>
    <scope>NUCLEOTIDE SEQUENCE [LARGE SCALE GENOMIC DNA]</scope>
</reference>
<evidence type="ECO:0000313" key="2">
    <source>
        <dbReference type="Proteomes" id="UP001060085"/>
    </source>
</evidence>
<sequence length="164" mass="19545">MSHPRDGEAWNRLVHHNIDMMYNEQNVFGNVFNTIMDVKGNCLAELSLFFRELYAPKISESYMREFEESIRILICKLERIFHLGFFDIMQYLMIYLSYEARLCGYVLQVDAYLIEEVAIFFSYYFEESVPTLQKQVRRNDDVRNPLHKGEVLSICNQQGRKFAK</sequence>
<name>A0ACC0B534_CATRO</name>
<comment type="caution">
    <text evidence="1">The sequence shown here is derived from an EMBL/GenBank/DDBJ whole genome shotgun (WGS) entry which is preliminary data.</text>
</comment>
<protein>
    <submittedName>
        <fullName evidence="1">Uncharacterized protein</fullName>
    </submittedName>
</protein>
<keyword evidence="2" id="KW-1185">Reference proteome</keyword>
<organism evidence="1 2">
    <name type="scientific">Catharanthus roseus</name>
    <name type="common">Madagascar periwinkle</name>
    <name type="synonym">Vinca rosea</name>
    <dbReference type="NCBI Taxonomy" id="4058"/>
    <lineage>
        <taxon>Eukaryota</taxon>
        <taxon>Viridiplantae</taxon>
        <taxon>Streptophyta</taxon>
        <taxon>Embryophyta</taxon>
        <taxon>Tracheophyta</taxon>
        <taxon>Spermatophyta</taxon>
        <taxon>Magnoliopsida</taxon>
        <taxon>eudicotyledons</taxon>
        <taxon>Gunneridae</taxon>
        <taxon>Pentapetalae</taxon>
        <taxon>asterids</taxon>
        <taxon>lamiids</taxon>
        <taxon>Gentianales</taxon>
        <taxon>Apocynaceae</taxon>
        <taxon>Rauvolfioideae</taxon>
        <taxon>Vinceae</taxon>
        <taxon>Catharanthinae</taxon>
        <taxon>Catharanthus</taxon>
    </lineage>
</organism>
<proteinExistence type="predicted"/>